<protein>
    <recommendedName>
        <fullName evidence="3">Heme utilization cystosolic carrier protein HutX</fullName>
    </recommendedName>
</protein>
<dbReference type="RefSeq" id="WP_284215323.1">
    <property type="nucleotide sequence ID" value="NZ_BSOI01000056.1"/>
</dbReference>
<reference evidence="1 2" key="1">
    <citation type="submission" date="2019-07" db="EMBL/GenBank/DDBJ databases">
        <title>Whole genome shotgun sequence of Rhizobium naphthalenivorans NBRC 107585.</title>
        <authorList>
            <person name="Hosoyama A."/>
            <person name="Uohara A."/>
            <person name="Ohji S."/>
            <person name="Ichikawa N."/>
        </authorList>
    </citation>
    <scope>NUCLEOTIDE SEQUENCE [LARGE SCALE GENOMIC DNA]</scope>
    <source>
        <strain evidence="1 2">NBRC 107585</strain>
    </source>
</reference>
<dbReference type="PIRSF" id="PIRSF030840">
    <property type="entry name" value="DUF1008"/>
    <property type="match status" value="1"/>
</dbReference>
<dbReference type="InterPro" id="IPR010413">
    <property type="entry name" value="HutX-like"/>
</dbReference>
<dbReference type="InterPro" id="IPR053733">
    <property type="entry name" value="Heme_Transport_Util_sf"/>
</dbReference>
<dbReference type="EMBL" id="BJZP01000020">
    <property type="protein sequence ID" value="GEO86510.1"/>
    <property type="molecule type" value="Genomic_DNA"/>
</dbReference>
<name>A0A512HM90_9HYPH</name>
<evidence type="ECO:0008006" key="3">
    <source>
        <dbReference type="Google" id="ProtNLM"/>
    </source>
</evidence>
<dbReference type="SUPFAM" id="SSF144064">
    <property type="entry name" value="Heme iron utilization protein-like"/>
    <property type="match status" value="1"/>
</dbReference>
<dbReference type="NCBIfam" id="TIGR04108">
    <property type="entry name" value="HutX"/>
    <property type="match status" value="1"/>
</dbReference>
<accession>A0A512HM90</accession>
<proteinExistence type="predicted"/>
<evidence type="ECO:0000313" key="2">
    <source>
        <dbReference type="Proteomes" id="UP000321717"/>
    </source>
</evidence>
<sequence>MNMKQQATDATEVIRNAILAKPDGILEHLAEEHRVSLRAVIDCLPDDSATAVAGDRFIDVLSDVAAWGDITFICHSKDAVVEFCGPFPKGRMGHGMYNLQGAKTGLSGHLRPERCAAIYFVRRPFMGLETMSIQFFNADGQAMFKIYVGRDEQRQLRADQVEHFVRLCAEMAAADAS</sequence>
<dbReference type="Proteomes" id="UP000321717">
    <property type="component" value="Unassembled WGS sequence"/>
</dbReference>
<gene>
    <name evidence="1" type="ORF">RNA01_34420</name>
</gene>
<dbReference type="Pfam" id="PF06228">
    <property type="entry name" value="ChuX_HutX"/>
    <property type="match status" value="1"/>
</dbReference>
<dbReference type="CDD" id="cd16829">
    <property type="entry name" value="ChuX_HutX-like"/>
    <property type="match status" value="1"/>
</dbReference>
<dbReference type="AlphaFoldDB" id="A0A512HM90"/>
<evidence type="ECO:0000313" key="1">
    <source>
        <dbReference type="EMBL" id="GEO86510.1"/>
    </source>
</evidence>
<dbReference type="Gene3D" id="3.40.1570.10">
    <property type="entry name" value="HemS/ChuS/ChuX like domains"/>
    <property type="match status" value="1"/>
</dbReference>
<organism evidence="1 2">
    <name type="scientific">Ciceribacter naphthalenivorans</name>
    <dbReference type="NCBI Taxonomy" id="1118451"/>
    <lineage>
        <taxon>Bacteria</taxon>
        <taxon>Pseudomonadati</taxon>
        <taxon>Pseudomonadota</taxon>
        <taxon>Alphaproteobacteria</taxon>
        <taxon>Hyphomicrobiales</taxon>
        <taxon>Rhizobiaceae</taxon>
        <taxon>Ciceribacter</taxon>
    </lineage>
</organism>
<comment type="caution">
    <text evidence="1">The sequence shown here is derived from an EMBL/GenBank/DDBJ whole genome shotgun (WGS) entry which is preliminary data.</text>
</comment>
<keyword evidence="2" id="KW-1185">Reference proteome</keyword>